<evidence type="ECO:0000313" key="18">
    <source>
        <dbReference type="Proteomes" id="UP000321525"/>
    </source>
</evidence>
<keyword evidence="4" id="KW-0145">Chemotaxis</keyword>
<dbReference type="FunFam" id="1.10.287.950:FF:000001">
    <property type="entry name" value="Methyl-accepting chemotaxis sensory transducer"/>
    <property type="match status" value="1"/>
</dbReference>
<dbReference type="Gene3D" id="3.30.450.20">
    <property type="entry name" value="PAS domain"/>
    <property type="match status" value="1"/>
</dbReference>
<evidence type="ECO:0000313" key="19">
    <source>
        <dbReference type="Proteomes" id="UP000321917"/>
    </source>
</evidence>
<dbReference type="PROSITE" id="PS50192">
    <property type="entry name" value="T_SNARE"/>
    <property type="match status" value="1"/>
</dbReference>
<evidence type="ECO:0000256" key="3">
    <source>
        <dbReference type="ARBA" id="ARBA00022481"/>
    </source>
</evidence>
<dbReference type="Proteomes" id="UP000321917">
    <property type="component" value="Unassembled WGS sequence"/>
</dbReference>
<dbReference type="PANTHER" id="PTHR32089">
    <property type="entry name" value="METHYL-ACCEPTING CHEMOTAXIS PROTEIN MCPB"/>
    <property type="match status" value="1"/>
</dbReference>
<keyword evidence="9 11" id="KW-0807">Transducer</keyword>
<evidence type="ECO:0000256" key="12">
    <source>
        <dbReference type="SAM" id="Phobius"/>
    </source>
</evidence>
<evidence type="ECO:0000256" key="4">
    <source>
        <dbReference type="ARBA" id="ARBA00022500"/>
    </source>
</evidence>
<evidence type="ECO:0000256" key="8">
    <source>
        <dbReference type="ARBA" id="ARBA00023136"/>
    </source>
</evidence>
<name>A0A5C6QFB0_9GAMM</name>
<evidence type="ECO:0000256" key="1">
    <source>
        <dbReference type="ARBA" id="ARBA00004429"/>
    </source>
</evidence>
<dbReference type="SMART" id="SM00304">
    <property type="entry name" value="HAMP"/>
    <property type="match status" value="1"/>
</dbReference>
<comment type="subcellular location">
    <subcellularLocation>
        <location evidence="1">Cell inner membrane</location>
        <topology evidence="1">Multi-pass membrane protein</topology>
    </subcellularLocation>
</comment>
<evidence type="ECO:0000259" key="14">
    <source>
        <dbReference type="PROSITE" id="PS50192"/>
    </source>
</evidence>
<dbReference type="EMBL" id="VOLQ01000014">
    <property type="protein sequence ID" value="TWX67420.1"/>
    <property type="molecule type" value="Genomic_DNA"/>
</dbReference>
<evidence type="ECO:0000256" key="11">
    <source>
        <dbReference type="PROSITE-ProRule" id="PRU00284"/>
    </source>
</evidence>
<comment type="caution">
    <text evidence="17">The sequence shown here is derived from an EMBL/GenBank/DDBJ whole genome shotgun (WGS) entry which is preliminary data.</text>
</comment>
<dbReference type="GO" id="GO:0005886">
    <property type="term" value="C:plasma membrane"/>
    <property type="evidence" value="ECO:0007669"/>
    <property type="project" value="UniProtKB-SubCell"/>
</dbReference>
<organism evidence="17 19">
    <name type="scientific">Colwellia hornerae</name>
    <dbReference type="NCBI Taxonomy" id="89402"/>
    <lineage>
        <taxon>Bacteria</taxon>
        <taxon>Pseudomonadati</taxon>
        <taxon>Pseudomonadota</taxon>
        <taxon>Gammaproteobacteria</taxon>
        <taxon>Alteromonadales</taxon>
        <taxon>Colwelliaceae</taxon>
        <taxon>Colwellia</taxon>
    </lineage>
</organism>
<dbReference type="InterPro" id="IPR000727">
    <property type="entry name" value="T_SNARE_dom"/>
</dbReference>
<dbReference type="Gene3D" id="1.10.287.950">
    <property type="entry name" value="Methyl-accepting chemotaxis protein"/>
    <property type="match status" value="1"/>
</dbReference>
<keyword evidence="6 12" id="KW-0812">Transmembrane</keyword>
<feature type="domain" description="HAMP" evidence="15">
    <location>
        <begin position="305"/>
        <end position="359"/>
    </location>
</feature>
<evidence type="ECO:0000256" key="5">
    <source>
        <dbReference type="ARBA" id="ARBA00022519"/>
    </source>
</evidence>
<dbReference type="Proteomes" id="UP000321525">
    <property type="component" value="Unassembled WGS sequence"/>
</dbReference>
<feature type="domain" description="T-SNARE coiled-coil homology" evidence="14">
    <location>
        <begin position="551"/>
        <end position="613"/>
    </location>
</feature>
<dbReference type="EMBL" id="VOLR01000015">
    <property type="protein sequence ID" value="TWX58368.1"/>
    <property type="molecule type" value="Genomic_DNA"/>
</dbReference>
<dbReference type="OrthoDB" id="2489132at2"/>
<evidence type="ECO:0000313" key="16">
    <source>
        <dbReference type="EMBL" id="TWX58368.1"/>
    </source>
</evidence>
<keyword evidence="8 12" id="KW-0472">Membrane</keyword>
<keyword evidence="5" id="KW-0997">Cell inner membrane</keyword>
<dbReference type="InterPro" id="IPR003660">
    <property type="entry name" value="HAMP_dom"/>
</dbReference>
<keyword evidence="3" id="KW-0488">Methylation</keyword>
<dbReference type="CDD" id="cd11386">
    <property type="entry name" value="MCP_signal"/>
    <property type="match status" value="1"/>
</dbReference>
<dbReference type="PANTHER" id="PTHR32089:SF39">
    <property type="entry name" value="METHYL-ACCEPTING CHEMOTAXIS PROTEIN HLYB"/>
    <property type="match status" value="1"/>
</dbReference>
<evidence type="ECO:0000256" key="9">
    <source>
        <dbReference type="ARBA" id="ARBA00023224"/>
    </source>
</evidence>
<sequence length="636" mass="69404">MRFLTTLSIRSKLVIAMLMAVIISTSIVGFVGHSKAKELLISRLQQSDLPNLLLRVRNAVDGEISEMKVLTKSIATNPFLLDWIGSGASKDNEANVINMLSNIAKDNNLSNASFADRKTAKYWNQDGFLRVLKNDSLDGWFFAFTNGNKQESASTYAYPNGNVDVFINYQQLNGRGVSGLSKSFNDMVNYLNSFKIEESGFVYLVDHSGLVKIHQDKAKSEKANLADIYKDINFQTLLSKEQFAFQETESLIVATSYISSLGWYVVAEVPKAELYLALNESRNYMLIWFVIIVVVFIFISIVFAKSLTQPINDLAGLFKALGDGEGDLSYRLNESGSEEVSRLAHGFNTFISKIHSVVNDVAKTSKDVRQASLDVSQDAEQSKLDAEDQRDIATQVATAISEMGSTITEIAANAAHAADSTSEAITQAKNAQVVVKESTENIYQMAQKMDSVSVTIESLANKSNAISSVLDVIRGISEQTNLLALNAAIEAARAGEQGRGFAVVADEVRNLAKRTSESTDEINKMINLLQSESQRAVDSVRESKATAEIGATDAQQTTEALNEIVANIQLISDLNTQVATATEEQAAVVGEINIHVHTISDSTENSAQISTRIASSSESLTAMAMSLDSLVKRFKI</sequence>
<comment type="similarity">
    <text evidence="10">Belongs to the methyl-accepting chemotaxis (MCP) protein family.</text>
</comment>
<keyword evidence="2" id="KW-1003">Cell membrane</keyword>
<dbReference type="AlphaFoldDB" id="A0A5C6QFB0"/>
<evidence type="ECO:0000256" key="6">
    <source>
        <dbReference type="ARBA" id="ARBA00022692"/>
    </source>
</evidence>
<evidence type="ECO:0000256" key="10">
    <source>
        <dbReference type="ARBA" id="ARBA00029447"/>
    </source>
</evidence>
<evidence type="ECO:0000259" key="15">
    <source>
        <dbReference type="PROSITE" id="PS50885"/>
    </source>
</evidence>
<dbReference type="Pfam" id="PF00672">
    <property type="entry name" value="HAMP"/>
    <property type="match status" value="1"/>
</dbReference>
<feature type="transmembrane region" description="Helical" evidence="12">
    <location>
        <begin position="13"/>
        <end position="33"/>
    </location>
</feature>
<dbReference type="CDD" id="cd06225">
    <property type="entry name" value="HAMP"/>
    <property type="match status" value="1"/>
</dbReference>
<dbReference type="RefSeq" id="WP_146799715.1">
    <property type="nucleotide sequence ID" value="NZ_VOLP01000014.1"/>
</dbReference>
<reference evidence="17 19" key="1">
    <citation type="submission" date="2019-07" db="EMBL/GenBank/DDBJ databases">
        <title>Genomes of sea-ice associated Colwellia species.</title>
        <authorList>
            <person name="Bowman J.P."/>
        </authorList>
    </citation>
    <scope>NUCLEOTIDE SEQUENCE [LARGE SCALE GENOMIC DNA]</scope>
    <source>
        <strain evidence="16 18">ACAM 607</strain>
        <strain evidence="17 19">IC036</strain>
    </source>
</reference>
<protein>
    <submittedName>
        <fullName evidence="17">HAMP domain-containing protein</fullName>
    </submittedName>
</protein>
<dbReference type="Pfam" id="PF00015">
    <property type="entry name" value="MCPsignal"/>
    <property type="match status" value="1"/>
</dbReference>
<keyword evidence="7 12" id="KW-1133">Transmembrane helix</keyword>
<dbReference type="PROSITE" id="PS50111">
    <property type="entry name" value="CHEMOTAXIS_TRANSDUC_2"/>
    <property type="match status" value="1"/>
</dbReference>
<keyword evidence="18" id="KW-1185">Reference proteome</keyword>
<dbReference type="SMART" id="SM00283">
    <property type="entry name" value="MA"/>
    <property type="match status" value="1"/>
</dbReference>
<evidence type="ECO:0000256" key="2">
    <source>
        <dbReference type="ARBA" id="ARBA00022475"/>
    </source>
</evidence>
<dbReference type="SUPFAM" id="SSF58104">
    <property type="entry name" value="Methyl-accepting chemotaxis protein (MCP) signaling domain"/>
    <property type="match status" value="1"/>
</dbReference>
<dbReference type="InterPro" id="IPR004089">
    <property type="entry name" value="MCPsignal_dom"/>
</dbReference>
<feature type="domain" description="Methyl-accepting transducer" evidence="13">
    <location>
        <begin position="364"/>
        <end position="600"/>
    </location>
</feature>
<evidence type="ECO:0000313" key="17">
    <source>
        <dbReference type="EMBL" id="TWX67420.1"/>
    </source>
</evidence>
<evidence type="ECO:0000259" key="13">
    <source>
        <dbReference type="PROSITE" id="PS50111"/>
    </source>
</evidence>
<feature type="transmembrane region" description="Helical" evidence="12">
    <location>
        <begin position="284"/>
        <end position="304"/>
    </location>
</feature>
<dbReference type="GO" id="GO:0007165">
    <property type="term" value="P:signal transduction"/>
    <property type="evidence" value="ECO:0007669"/>
    <property type="project" value="UniProtKB-KW"/>
</dbReference>
<proteinExistence type="inferred from homology"/>
<dbReference type="CDD" id="cd12912">
    <property type="entry name" value="PDC2_MCP_like"/>
    <property type="match status" value="1"/>
</dbReference>
<evidence type="ECO:0000256" key="7">
    <source>
        <dbReference type="ARBA" id="ARBA00022989"/>
    </source>
</evidence>
<accession>A0A5C6QFB0</accession>
<gene>
    <name evidence="16" type="ORF">ESZ26_11800</name>
    <name evidence="17" type="ORF">ESZ27_09035</name>
</gene>
<dbReference type="GO" id="GO:0006935">
    <property type="term" value="P:chemotaxis"/>
    <property type="evidence" value="ECO:0007669"/>
    <property type="project" value="UniProtKB-KW"/>
</dbReference>
<dbReference type="PROSITE" id="PS50885">
    <property type="entry name" value="HAMP"/>
    <property type="match status" value="1"/>
</dbReference>